<dbReference type="CDD" id="cd07067">
    <property type="entry name" value="HP_PGM_like"/>
    <property type="match status" value="1"/>
</dbReference>
<dbReference type="EMBL" id="CP059572">
    <property type="protein sequence ID" value="QXJ24070.1"/>
    <property type="molecule type" value="Genomic_DNA"/>
</dbReference>
<dbReference type="PANTHER" id="PTHR48100">
    <property type="entry name" value="BROAD-SPECIFICITY PHOSPHATASE YOR283W-RELATED"/>
    <property type="match status" value="1"/>
</dbReference>
<sequence>MGAFPGFRAGARPWKPVIVISERRVWLVRHGQSESNAGLPTDGPYASPLTALGEQQAARVADAFAAPPALIVSSSFVRARQTAEPAVKRFPETPYEEWPVGEFTYLGALHGPRTTSEQRRPHAEAYWERLDPAYVCGGDGESFQALIARVHVFLDRLAGLREEGLVAVFTHGIFMKAVIWSLLSGVGEPDAAAMRGFRQFGEVCEMPNGVITELRRLDGSRGFRVVGGGTAHLGEASTVQRILD</sequence>
<evidence type="ECO:0000313" key="3">
    <source>
        <dbReference type="EMBL" id="QXJ24070.1"/>
    </source>
</evidence>
<evidence type="ECO:0000256" key="2">
    <source>
        <dbReference type="ARBA" id="ARBA00023235"/>
    </source>
</evidence>
<keyword evidence="1" id="KW-0324">Glycolysis</keyword>
<protein>
    <submittedName>
        <fullName evidence="3">Histidine phosphatase family protein</fullName>
    </submittedName>
</protein>
<keyword evidence="4" id="KW-1185">Reference proteome</keyword>
<proteinExistence type="predicted"/>
<name>A0ABX8QYZ7_9ACTN</name>
<dbReference type="Proteomes" id="UP001049518">
    <property type="component" value="Chromosome"/>
</dbReference>
<reference evidence="3" key="1">
    <citation type="submission" date="2020-07" db="EMBL/GenBank/DDBJ databases">
        <authorList>
            <person name="Tarantini F.S."/>
            <person name="Hong K.W."/>
            <person name="Chan K.G."/>
        </authorList>
    </citation>
    <scope>NUCLEOTIDE SEQUENCE</scope>
    <source>
        <strain evidence="3">32-07</strain>
    </source>
</reference>
<dbReference type="SUPFAM" id="SSF53254">
    <property type="entry name" value="Phosphoglycerate mutase-like"/>
    <property type="match status" value="1"/>
</dbReference>
<evidence type="ECO:0000313" key="4">
    <source>
        <dbReference type="Proteomes" id="UP001049518"/>
    </source>
</evidence>
<dbReference type="InterPro" id="IPR050275">
    <property type="entry name" value="PGM_Phosphatase"/>
</dbReference>
<dbReference type="SMART" id="SM00855">
    <property type="entry name" value="PGAM"/>
    <property type="match status" value="1"/>
</dbReference>
<evidence type="ECO:0000256" key="1">
    <source>
        <dbReference type="ARBA" id="ARBA00023152"/>
    </source>
</evidence>
<dbReference type="PROSITE" id="PS00175">
    <property type="entry name" value="PG_MUTASE"/>
    <property type="match status" value="1"/>
</dbReference>
<dbReference type="Pfam" id="PF00300">
    <property type="entry name" value="His_Phos_1"/>
    <property type="match status" value="1"/>
</dbReference>
<dbReference type="InterPro" id="IPR029033">
    <property type="entry name" value="His_PPase_superfam"/>
</dbReference>
<accession>A0ABX8QYZ7</accession>
<dbReference type="Gene3D" id="3.40.50.1240">
    <property type="entry name" value="Phosphoglycerate mutase-like"/>
    <property type="match status" value="1"/>
</dbReference>
<keyword evidence="2" id="KW-0413">Isomerase</keyword>
<dbReference type="PANTHER" id="PTHR48100:SF1">
    <property type="entry name" value="HISTIDINE PHOSPHATASE FAMILY PROTEIN-RELATED"/>
    <property type="match status" value="1"/>
</dbReference>
<gene>
    <name evidence="3" type="ORF">AGRA3207_005321</name>
</gene>
<organism evidence="3 4">
    <name type="scientific">Actinomadura graeca</name>
    <dbReference type="NCBI Taxonomy" id="2750812"/>
    <lineage>
        <taxon>Bacteria</taxon>
        <taxon>Bacillati</taxon>
        <taxon>Actinomycetota</taxon>
        <taxon>Actinomycetes</taxon>
        <taxon>Streptosporangiales</taxon>
        <taxon>Thermomonosporaceae</taxon>
        <taxon>Actinomadura</taxon>
    </lineage>
</organism>
<dbReference type="InterPro" id="IPR001345">
    <property type="entry name" value="PG/BPGM_mutase_AS"/>
</dbReference>
<dbReference type="InterPro" id="IPR013078">
    <property type="entry name" value="His_Pase_superF_clade-1"/>
</dbReference>